<feature type="active site" description="Charge relay system" evidence="8 9">
    <location>
        <position position="157"/>
    </location>
</feature>
<dbReference type="Pfam" id="PF05922">
    <property type="entry name" value="Inhibitor_I9"/>
    <property type="match status" value="1"/>
</dbReference>
<evidence type="ECO:0000259" key="12">
    <source>
        <dbReference type="Pfam" id="PF17766"/>
    </source>
</evidence>
<dbReference type="Gene3D" id="3.40.50.200">
    <property type="entry name" value="Peptidase S8/S53 domain"/>
    <property type="match status" value="1"/>
</dbReference>
<feature type="domain" description="Inhibitor I9" evidence="11">
    <location>
        <begin position="40"/>
        <end position="119"/>
    </location>
</feature>
<feature type="domain" description="Subtilisin-like protease fibronectin type-III" evidence="12">
    <location>
        <begin position="711"/>
        <end position="807"/>
    </location>
</feature>
<dbReference type="InterPro" id="IPR015500">
    <property type="entry name" value="Peptidase_S8_subtilisin-rel"/>
</dbReference>
<keyword evidence="4" id="KW-0732">Signal</keyword>
<evidence type="ECO:0000259" key="11">
    <source>
        <dbReference type="Pfam" id="PF05922"/>
    </source>
</evidence>
<gene>
    <name evidence="14" type="primary">LOC112291551</name>
    <name evidence="13" type="ORF">PHYPA_018654</name>
</gene>
<dbReference type="SUPFAM" id="SSF52743">
    <property type="entry name" value="Subtilisin-like"/>
    <property type="match status" value="1"/>
</dbReference>
<dbReference type="CDD" id="cd04852">
    <property type="entry name" value="Peptidases_S8_3"/>
    <property type="match status" value="1"/>
</dbReference>
<keyword evidence="7" id="KW-0325">Glycoprotein</keyword>
<organism evidence="13">
    <name type="scientific">Physcomitrium patens</name>
    <name type="common">Spreading-leaved earth moss</name>
    <name type="synonym">Physcomitrella patens</name>
    <dbReference type="NCBI Taxonomy" id="3218"/>
    <lineage>
        <taxon>Eukaryota</taxon>
        <taxon>Viridiplantae</taxon>
        <taxon>Streptophyta</taxon>
        <taxon>Embryophyta</taxon>
        <taxon>Bryophyta</taxon>
        <taxon>Bryophytina</taxon>
        <taxon>Bryopsida</taxon>
        <taxon>Funariidae</taxon>
        <taxon>Funariales</taxon>
        <taxon>Funariaceae</taxon>
        <taxon>Physcomitrium</taxon>
    </lineage>
</organism>
<dbReference type="KEGG" id="ppp:112291551"/>
<comment type="similarity">
    <text evidence="2 9">Belongs to the peptidase S8 family.</text>
</comment>
<keyword evidence="6 9" id="KW-0720">Serine protease</keyword>
<dbReference type="InterPro" id="IPR000209">
    <property type="entry name" value="Peptidase_S8/S53_dom"/>
</dbReference>
<evidence type="ECO:0000256" key="8">
    <source>
        <dbReference type="PIRSR" id="PIRSR615500-1"/>
    </source>
</evidence>
<evidence type="ECO:0008006" key="16">
    <source>
        <dbReference type="Google" id="ProtNLM"/>
    </source>
</evidence>
<dbReference type="InterPro" id="IPR010259">
    <property type="entry name" value="S8pro/Inhibitor_I9"/>
</dbReference>
<evidence type="ECO:0000256" key="5">
    <source>
        <dbReference type="ARBA" id="ARBA00022801"/>
    </source>
</evidence>
<feature type="domain" description="Peptidase S8/S53" evidence="10">
    <location>
        <begin position="148"/>
        <end position="658"/>
    </location>
</feature>
<dbReference type="Gene3D" id="3.30.70.80">
    <property type="entry name" value="Peptidase S8 propeptide/proteinase inhibitor I9"/>
    <property type="match status" value="1"/>
</dbReference>
<dbReference type="Gramene" id="Pp3c14_17710V3.1">
    <property type="protein sequence ID" value="Pp3c14_17710V3.1"/>
    <property type="gene ID" value="Pp3c14_17710"/>
</dbReference>
<reference evidence="14" key="3">
    <citation type="submission" date="2020-12" db="UniProtKB">
        <authorList>
            <consortium name="EnsemblPlants"/>
        </authorList>
    </citation>
    <scope>IDENTIFICATION</scope>
</reference>
<dbReference type="EMBL" id="ABEU02000014">
    <property type="protein sequence ID" value="PNR41251.1"/>
    <property type="molecule type" value="Genomic_DNA"/>
</dbReference>
<dbReference type="InterPro" id="IPR023827">
    <property type="entry name" value="Peptidase_S8_Asp-AS"/>
</dbReference>
<dbReference type="InterPro" id="IPR045051">
    <property type="entry name" value="SBT"/>
</dbReference>
<dbReference type="EnsemblPlants" id="Pp3c14_17710V3.3">
    <property type="protein sequence ID" value="Pp3c14_17710V3.3"/>
    <property type="gene ID" value="Pp3c14_17710"/>
</dbReference>
<dbReference type="PROSITE" id="PS00137">
    <property type="entry name" value="SUBTILASE_HIS"/>
    <property type="match status" value="1"/>
</dbReference>
<dbReference type="EnsemblPlants" id="Pp3c14_17710V3.2">
    <property type="protein sequence ID" value="Pp3c14_17710V3.2"/>
    <property type="gene ID" value="Pp3c14_17710"/>
</dbReference>
<dbReference type="Gene3D" id="2.60.40.2310">
    <property type="match status" value="1"/>
</dbReference>
<protein>
    <recommendedName>
        <fullName evidence="16">Peptidase S8/S53 domain-containing protein</fullName>
    </recommendedName>
</protein>
<dbReference type="Gene3D" id="3.50.30.30">
    <property type="match status" value="1"/>
</dbReference>
<keyword evidence="5 9" id="KW-0378">Hydrolase</keyword>
<dbReference type="Pfam" id="PF17766">
    <property type="entry name" value="fn3_6"/>
    <property type="match status" value="1"/>
</dbReference>
<feature type="active site" description="Charge relay system" evidence="8 9">
    <location>
        <position position="233"/>
    </location>
</feature>
<evidence type="ECO:0000256" key="6">
    <source>
        <dbReference type="ARBA" id="ARBA00022825"/>
    </source>
</evidence>
<evidence type="ECO:0000313" key="14">
    <source>
        <dbReference type="EnsemblPlants" id="Pp3c14_17710V3.1"/>
    </source>
</evidence>
<keyword evidence="3 9" id="KW-0645">Protease</keyword>
<reference evidence="13 15" key="1">
    <citation type="journal article" date="2008" name="Science">
        <title>The Physcomitrella genome reveals evolutionary insights into the conquest of land by plants.</title>
        <authorList>
            <person name="Rensing S."/>
            <person name="Lang D."/>
            <person name="Zimmer A."/>
            <person name="Terry A."/>
            <person name="Salamov A."/>
            <person name="Shapiro H."/>
            <person name="Nishiyama T."/>
            <person name="Perroud P.-F."/>
            <person name="Lindquist E."/>
            <person name="Kamisugi Y."/>
            <person name="Tanahashi T."/>
            <person name="Sakakibara K."/>
            <person name="Fujita T."/>
            <person name="Oishi K."/>
            <person name="Shin-I T."/>
            <person name="Kuroki Y."/>
            <person name="Toyoda A."/>
            <person name="Suzuki Y."/>
            <person name="Hashimoto A."/>
            <person name="Yamaguchi K."/>
            <person name="Sugano A."/>
            <person name="Kohara Y."/>
            <person name="Fujiyama A."/>
            <person name="Anterola A."/>
            <person name="Aoki S."/>
            <person name="Ashton N."/>
            <person name="Barbazuk W.B."/>
            <person name="Barker E."/>
            <person name="Bennetzen J."/>
            <person name="Bezanilla M."/>
            <person name="Blankenship R."/>
            <person name="Cho S.H."/>
            <person name="Dutcher S."/>
            <person name="Estelle M."/>
            <person name="Fawcett J.A."/>
            <person name="Gundlach H."/>
            <person name="Hanada K."/>
            <person name="Heyl A."/>
            <person name="Hicks K.A."/>
            <person name="Hugh J."/>
            <person name="Lohr M."/>
            <person name="Mayer K."/>
            <person name="Melkozernov A."/>
            <person name="Murata T."/>
            <person name="Nelson D."/>
            <person name="Pils B."/>
            <person name="Prigge M."/>
            <person name="Reiss B."/>
            <person name="Renner T."/>
            <person name="Rombauts S."/>
            <person name="Rushton P."/>
            <person name="Sanderfoot A."/>
            <person name="Schween G."/>
            <person name="Shiu S.-H."/>
            <person name="Stueber K."/>
            <person name="Theodoulou F.L."/>
            <person name="Tu H."/>
            <person name="Van de Peer Y."/>
            <person name="Verrier P.J."/>
            <person name="Waters E."/>
            <person name="Wood A."/>
            <person name="Yang L."/>
            <person name="Cove D."/>
            <person name="Cuming A."/>
            <person name="Hasebe M."/>
            <person name="Lucas S."/>
            <person name="Mishler D.B."/>
            <person name="Reski R."/>
            <person name="Grigoriev I."/>
            <person name="Quatrano R.S."/>
            <person name="Boore J.L."/>
        </authorList>
    </citation>
    <scope>NUCLEOTIDE SEQUENCE [LARGE SCALE GENOMIC DNA]</scope>
    <source>
        <strain evidence="14 15">cv. Gransden 2004</strain>
    </source>
</reference>
<keyword evidence="15" id="KW-1185">Reference proteome</keyword>
<evidence type="ECO:0000313" key="13">
    <source>
        <dbReference type="EMBL" id="PNR41251.1"/>
    </source>
</evidence>
<dbReference type="EnsemblPlants" id="Pp3c14_17710V3.1">
    <property type="protein sequence ID" value="Pp3c14_17710V3.1"/>
    <property type="gene ID" value="Pp3c14_17710"/>
</dbReference>
<dbReference type="CDD" id="cd02120">
    <property type="entry name" value="PA_subtilisin_like"/>
    <property type="match status" value="1"/>
</dbReference>
<dbReference type="InterPro" id="IPR037045">
    <property type="entry name" value="S8pro/Inhibitor_I9_sf"/>
</dbReference>
<dbReference type="Gramene" id="Pp3c14_17710V3.2">
    <property type="protein sequence ID" value="Pp3c14_17710V3.2"/>
    <property type="gene ID" value="Pp3c14_17710"/>
</dbReference>
<accession>A0A2K1JI70</accession>
<dbReference type="GeneID" id="112291551"/>
<dbReference type="InterPro" id="IPR036852">
    <property type="entry name" value="Peptidase_S8/S53_dom_sf"/>
</dbReference>
<dbReference type="PROSITE" id="PS51892">
    <property type="entry name" value="SUBTILASE"/>
    <property type="match status" value="1"/>
</dbReference>
<evidence type="ECO:0000256" key="2">
    <source>
        <dbReference type="ARBA" id="ARBA00011073"/>
    </source>
</evidence>
<dbReference type="PROSITE" id="PS00136">
    <property type="entry name" value="SUBTILASE_ASP"/>
    <property type="match status" value="1"/>
</dbReference>
<sequence>MARMRGGGDLADCNSRGLLYYVVVLCFITANAQGPGGKKTWIISMKDDAKQIMGISDLSVQDQHVSILDTVLGFGSDYLKVHDFDACFDGMAVVLSDEQAAALKSNPLIRSMELDEIMYVSTTHSPDYMLLPIAGGAWNKSGGIHNAGEDIVIGVVDTGIYPDHPSFAADDGVKPYGPLPTFLAKCGTDSRVPGGFCNGKIVGAQHFFDGALASGTMNNSDPDALSPLDANGHGTHCAGTAAGNYGVPVLVHGVDYGTASGTAPRARISVYKALNAEGTGRSSDIIAAIDQAVKDGVHILSLSLGGSTPSGNVTYTNGLSMACLGAVKAGVYVVHAGGNTGPEPSTVVSYSPWLTTVGATTMDRSYPAYLYTSDGQSYSGLGLTLGTPGTTNYALVRAADTVASQANLNPDFDCDDATLLNKKLIQGKILICTFSGMIDGLNPSISSRIAAKATGAVGLVLVDGRVFLETYSPGSLNFLNFPSIMINGKTAQLFAQSFQAGLTGRLSGGGKAEFTGLPPKVATFSSRGPNVYEGFTEVSPTSHPVADVLKPNIVAPGVDIWAAYSPLQTEKVNFQGQKWGMISGTSMATPHLAGVVALVKQFHPDWSPSTIASALATTAIFLDSLDNPLVAYDQEHDINTDTKRLFKRPGNAFDFGHGFVDSWAALDPGLIFDATYTDYVDFLCSVGSLSPASVQAASGATCSPGIHKSTDLNLPSITIGILTGTLSVPRVVTNVGPLETYTAVIFNPTDVEVSVDPLTFTISPGKTQSLTVTLKALKNAVYLNQTSFGRIELTGSWGHRVKVPVTVTYKQTS</sequence>
<dbReference type="RefSeq" id="XP_024394892.1">
    <property type="nucleotide sequence ID" value="XM_024539124.2"/>
</dbReference>
<comment type="subcellular location">
    <subcellularLocation>
        <location evidence="1">Secreted</location>
    </subcellularLocation>
</comment>
<dbReference type="PANTHER" id="PTHR10795">
    <property type="entry name" value="PROPROTEIN CONVERTASE SUBTILISIN/KEXIN"/>
    <property type="match status" value="1"/>
</dbReference>
<dbReference type="OMA" id="ANTDRTY"/>
<evidence type="ECO:0000259" key="10">
    <source>
        <dbReference type="Pfam" id="PF00082"/>
    </source>
</evidence>
<dbReference type="Pfam" id="PF00082">
    <property type="entry name" value="Peptidase_S8"/>
    <property type="match status" value="1"/>
</dbReference>
<dbReference type="PaxDb" id="3218-PP1S48_63V6.1"/>
<dbReference type="InterPro" id="IPR041469">
    <property type="entry name" value="Subtilisin-like_FN3"/>
</dbReference>
<dbReference type="OrthoDB" id="548993at2759"/>
<dbReference type="GO" id="GO:0006508">
    <property type="term" value="P:proteolysis"/>
    <property type="evidence" value="ECO:0007669"/>
    <property type="project" value="UniProtKB-KW"/>
</dbReference>
<dbReference type="FunFam" id="3.40.50.200:FF:000006">
    <property type="entry name" value="Subtilisin-like protease SBT1.5"/>
    <property type="match status" value="1"/>
</dbReference>
<dbReference type="AlphaFoldDB" id="A0A2K1JI70"/>
<evidence type="ECO:0000256" key="9">
    <source>
        <dbReference type="PROSITE-ProRule" id="PRU01240"/>
    </source>
</evidence>
<evidence type="ECO:0000256" key="7">
    <source>
        <dbReference type="ARBA" id="ARBA00023180"/>
    </source>
</evidence>
<dbReference type="GO" id="GO:0005576">
    <property type="term" value="C:extracellular region"/>
    <property type="evidence" value="ECO:0000318"/>
    <property type="project" value="GO_Central"/>
</dbReference>
<evidence type="ECO:0000256" key="3">
    <source>
        <dbReference type="ARBA" id="ARBA00022670"/>
    </source>
</evidence>
<evidence type="ECO:0000256" key="4">
    <source>
        <dbReference type="ARBA" id="ARBA00022729"/>
    </source>
</evidence>
<dbReference type="InterPro" id="IPR022398">
    <property type="entry name" value="Peptidase_S8_His-AS"/>
</dbReference>
<dbReference type="PRINTS" id="PR00723">
    <property type="entry name" value="SUBTILISIN"/>
</dbReference>
<evidence type="ECO:0000313" key="15">
    <source>
        <dbReference type="Proteomes" id="UP000006727"/>
    </source>
</evidence>
<reference evidence="13 15" key="2">
    <citation type="journal article" date="2018" name="Plant J.">
        <title>The Physcomitrella patens chromosome-scale assembly reveals moss genome structure and evolution.</title>
        <authorList>
            <person name="Lang D."/>
            <person name="Ullrich K.K."/>
            <person name="Murat F."/>
            <person name="Fuchs J."/>
            <person name="Jenkins J."/>
            <person name="Haas F.B."/>
            <person name="Piednoel M."/>
            <person name="Gundlach H."/>
            <person name="Van Bel M."/>
            <person name="Meyberg R."/>
            <person name="Vives C."/>
            <person name="Morata J."/>
            <person name="Symeonidi A."/>
            <person name="Hiss M."/>
            <person name="Muchero W."/>
            <person name="Kamisugi Y."/>
            <person name="Saleh O."/>
            <person name="Blanc G."/>
            <person name="Decker E.L."/>
            <person name="van Gessel N."/>
            <person name="Grimwood J."/>
            <person name="Hayes R.D."/>
            <person name="Graham S.W."/>
            <person name="Gunter L.E."/>
            <person name="McDaniel S.F."/>
            <person name="Hoernstein S.N.W."/>
            <person name="Larsson A."/>
            <person name="Li F.W."/>
            <person name="Perroud P.F."/>
            <person name="Phillips J."/>
            <person name="Ranjan P."/>
            <person name="Rokshar D.S."/>
            <person name="Rothfels C.J."/>
            <person name="Schneider L."/>
            <person name="Shu S."/>
            <person name="Stevenson D.W."/>
            <person name="Thummler F."/>
            <person name="Tillich M."/>
            <person name="Villarreal Aguilar J.C."/>
            <person name="Widiez T."/>
            <person name="Wong G.K."/>
            <person name="Wymore A."/>
            <person name="Zhang Y."/>
            <person name="Zimmer A.D."/>
            <person name="Quatrano R.S."/>
            <person name="Mayer K.F.X."/>
            <person name="Goodstein D."/>
            <person name="Casacuberta J.M."/>
            <person name="Vandepoele K."/>
            <person name="Reski R."/>
            <person name="Cuming A.C."/>
            <person name="Tuskan G.A."/>
            <person name="Maumus F."/>
            <person name="Salse J."/>
            <person name="Schmutz J."/>
            <person name="Rensing S.A."/>
        </authorList>
    </citation>
    <scope>NUCLEOTIDE SEQUENCE [LARGE SCALE GENOMIC DNA]</scope>
    <source>
        <strain evidence="14 15">cv. Gransden 2004</strain>
    </source>
</reference>
<proteinExistence type="inferred from homology"/>
<dbReference type="Gramene" id="Pp3c14_17710V3.3">
    <property type="protein sequence ID" value="Pp3c14_17710V3.3"/>
    <property type="gene ID" value="Pp3c14_17710"/>
</dbReference>
<feature type="active site" description="Charge relay system" evidence="8 9">
    <location>
        <position position="586"/>
    </location>
</feature>
<name>A0A2K1JI70_PHYPA</name>
<dbReference type="InterPro" id="IPR034197">
    <property type="entry name" value="Peptidases_S8_3"/>
</dbReference>
<evidence type="ECO:0000256" key="1">
    <source>
        <dbReference type="ARBA" id="ARBA00004613"/>
    </source>
</evidence>
<dbReference type="Proteomes" id="UP000006727">
    <property type="component" value="Chromosome 14"/>
</dbReference>
<dbReference type="GO" id="GO:0004252">
    <property type="term" value="F:serine-type endopeptidase activity"/>
    <property type="evidence" value="ECO:0000318"/>
    <property type="project" value="GO_Central"/>
</dbReference>